<reference evidence="3" key="1">
    <citation type="journal article" date="2023" name="Mol. Phylogenet. Evol.">
        <title>Genome-scale phylogeny and comparative genomics of the fungal order Sordariales.</title>
        <authorList>
            <person name="Hensen N."/>
            <person name="Bonometti L."/>
            <person name="Westerberg I."/>
            <person name="Brannstrom I.O."/>
            <person name="Guillou S."/>
            <person name="Cros-Aarteil S."/>
            <person name="Calhoun S."/>
            <person name="Haridas S."/>
            <person name="Kuo A."/>
            <person name="Mondo S."/>
            <person name="Pangilinan J."/>
            <person name="Riley R."/>
            <person name="LaButti K."/>
            <person name="Andreopoulos B."/>
            <person name="Lipzen A."/>
            <person name="Chen C."/>
            <person name="Yan M."/>
            <person name="Daum C."/>
            <person name="Ng V."/>
            <person name="Clum A."/>
            <person name="Steindorff A."/>
            <person name="Ohm R.A."/>
            <person name="Martin F."/>
            <person name="Silar P."/>
            <person name="Natvig D.O."/>
            <person name="Lalanne C."/>
            <person name="Gautier V."/>
            <person name="Ament-Velasquez S.L."/>
            <person name="Kruys A."/>
            <person name="Hutchinson M.I."/>
            <person name="Powell A.J."/>
            <person name="Barry K."/>
            <person name="Miller A.N."/>
            <person name="Grigoriev I.V."/>
            <person name="Debuchy R."/>
            <person name="Gladieux P."/>
            <person name="Hiltunen Thoren M."/>
            <person name="Johannesson H."/>
        </authorList>
    </citation>
    <scope>NUCLEOTIDE SEQUENCE</scope>
    <source>
        <strain evidence="3">CBS 958.72</strain>
    </source>
</reference>
<dbReference type="Proteomes" id="UP001287356">
    <property type="component" value="Unassembled WGS sequence"/>
</dbReference>
<accession>A0AAE0TYJ7</accession>
<comment type="caution">
    <text evidence="3">The sequence shown here is derived from an EMBL/GenBank/DDBJ whole genome shotgun (WGS) entry which is preliminary data.</text>
</comment>
<sequence length="360" mass="38251">MAVADLRFLSQMNEIPVSCATLPEGCDGGAAHDAVLRRAIARFTPNAVFGGRQDTLCYAIDTNSTLASIAYTCSDGSVPPRLSGATAQTPLNRILNCPNRCGGVSLPDNSKCGFGVLMASNATTETCFSKAIDLTPETGVSTVKQSVGSFVSWGCRTDSTSSRALTGGSGREEATMTVEGCVQLAQGFRFADVEFGLRGCFADSAAARILRADSATDTSSTAVEPCIAFASAGYWRYAAVEAGTQCFVGNTLRSASSAPADDCTAARAGNPLRDVRRRRAAGQPGNRAQVYEDTAWKDPTRDELAALVRNCHEAMAQGADIVDSDRLKDPRPDEDPDRNEIFHPQPLNPIAIITRGYQWQ</sequence>
<protein>
    <recommendedName>
        <fullName evidence="2">WSC domain-containing protein</fullName>
    </recommendedName>
</protein>
<proteinExistence type="predicted"/>
<dbReference type="AlphaFoldDB" id="A0AAE0TYJ7"/>
<gene>
    <name evidence="3" type="ORF">B0T24DRAFT_715888</name>
</gene>
<feature type="region of interest" description="Disordered" evidence="1">
    <location>
        <begin position="319"/>
        <end position="344"/>
    </location>
</feature>
<organism evidence="3 4">
    <name type="scientific">Lasiosphaeria ovina</name>
    <dbReference type="NCBI Taxonomy" id="92902"/>
    <lineage>
        <taxon>Eukaryota</taxon>
        <taxon>Fungi</taxon>
        <taxon>Dikarya</taxon>
        <taxon>Ascomycota</taxon>
        <taxon>Pezizomycotina</taxon>
        <taxon>Sordariomycetes</taxon>
        <taxon>Sordariomycetidae</taxon>
        <taxon>Sordariales</taxon>
        <taxon>Lasiosphaeriaceae</taxon>
        <taxon>Lasiosphaeria</taxon>
    </lineage>
</organism>
<dbReference type="InterPro" id="IPR002889">
    <property type="entry name" value="WSC_carb-bd"/>
</dbReference>
<feature type="compositionally biased region" description="Basic and acidic residues" evidence="1">
    <location>
        <begin position="323"/>
        <end position="341"/>
    </location>
</feature>
<name>A0AAE0TYJ7_9PEZI</name>
<evidence type="ECO:0000313" key="4">
    <source>
        <dbReference type="Proteomes" id="UP001287356"/>
    </source>
</evidence>
<feature type="domain" description="WSC" evidence="2">
    <location>
        <begin position="198"/>
        <end position="270"/>
    </location>
</feature>
<keyword evidence="4" id="KW-1185">Reference proteome</keyword>
<evidence type="ECO:0000259" key="2">
    <source>
        <dbReference type="Pfam" id="PF01822"/>
    </source>
</evidence>
<evidence type="ECO:0000256" key="1">
    <source>
        <dbReference type="SAM" id="MobiDB-lite"/>
    </source>
</evidence>
<evidence type="ECO:0000313" key="3">
    <source>
        <dbReference type="EMBL" id="KAK3384129.1"/>
    </source>
</evidence>
<dbReference type="Pfam" id="PF01822">
    <property type="entry name" value="WSC"/>
    <property type="match status" value="1"/>
</dbReference>
<reference evidence="3" key="2">
    <citation type="submission" date="2023-06" db="EMBL/GenBank/DDBJ databases">
        <authorList>
            <consortium name="Lawrence Berkeley National Laboratory"/>
            <person name="Haridas S."/>
            <person name="Hensen N."/>
            <person name="Bonometti L."/>
            <person name="Westerberg I."/>
            <person name="Brannstrom I.O."/>
            <person name="Guillou S."/>
            <person name="Cros-Aarteil S."/>
            <person name="Calhoun S."/>
            <person name="Kuo A."/>
            <person name="Mondo S."/>
            <person name="Pangilinan J."/>
            <person name="Riley R."/>
            <person name="Labutti K."/>
            <person name="Andreopoulos B."/>
            <person name="Lipzen A."/>
            <person name="Chen C."/>
            <person name="Yanf M."/>
            <person name="Daum C."/>
            <person name="Ng V."/>
            <person name="Clum A."/>
            <person name="Steindorff A."/>
            <person name="Ohm R."/>
            <person name="Martin F."/>
            <person name="Silar P."/>
            <person name="Natvig D."/>
            <person name="Lalanne C."/>
            <person name="Gautier V."/>
            <person name="Ament-Velasquez S.L."/>
            <person name="Kruys A."/>
            <person name="Hutchinson M.I."/>
            <person name="Powell A.J."/>
            <person name="Barry K."/>
            <person name="Miller A.N."/>
            <person name="Grigoriev I.V."/>
            <person name="Debuchy R."/>
            <person name="Gladieux P."/>
            <person name="Thoren M.H."/>
            <person name="Johannesson H."/>
        </authorList>
    </citation>
    <scope>NUCLEOTIDE SEQUENCE</scope>
    <source>
        <strain evidence="3">CBS 958.72</strain>
    </source>
</reference>
<dbReference type="EMBL" id="JAULSN010000001">
    <property type="protein sequence ID" value="KAK3384129.1"/>
    <property type="molecule type" value="Genomic_DNA"/>
</dbReference>